<reference evidence="1 2" key="1">
    <citation type="submission" date="2021-06" db="EMBL/GenBank/DDBJ databases">
        <title>Caerostris extrusa draft genome.</title>
        <authorList>
            <person name="Kono N."/>
            <person name="Arakawa K."/>
        </authorList>
    </citation>
    <scope>NUCLEOTIDE SEQUENCE [LARGE SCALE GENOMIC DNA]</scope>
</reference>
<protein>
    <submittedName>
        <fullName evidence="1">Uncharacterized protein</fullName>
    </submittedName>
</protein>
<proteinExistence type="predicted"/>
<comment type="caution">
    <text evidence="1">The sequence shown here is derived from an EMBL/GenBank/DDBJ whole genome shotgun (WGS) entry which is preliminary data.</text>
</comment>
<keyword evidence="2" id="KW-1185">Reference proteome</keyword>
<name>A0AAV4VN30_CAEEX</name>
<evidence type="ECO:0000313" key="2">
    <source>
        <dbReference type="Proteomes" id="UP001054945"/>
    </source>
</evidence>
<sequence>MKYLDSRLQEANSRLPVYKKRRRAYINTLEIEESSVDENCLRHVSWIKTFPDNNQLMGENGADTFPPENSKALLERYSSKNE</sequence>
<accession>A0AAV4VN30</accession>
<evidence type="ECO:0000313" key="1">
    <source>
        <dbReference type="EMBL" id="GIY71364.1"/>
    </source>
</evidence>
<dbReference type="Proteomes" id="UP001054945">
    <property type="component" value="Unassembled WGS sequence"/>
</dbReference>
<gene>
    <name evidence="1" type="ORF">CEXT_186421</name>
</gene>
<dbReference type="AlphaFoldDB" id="A0AAV4VN30"/>
<dbReference type="EMBL" id="BPLR01014792">
    <property type="protein sequence ID" value="GIY71364.1"/>
    <property type="molecule type" value="Genomic_DNA"/>
</dbReference>
<organism evidence="1 2">
    <name type="scientific">Caerostris extrusa</name>
    <name type="common">Bark spider</name>
    <name type="synonym">Caerostris bankana</name>
    <dbReference type="NCBI Taxonomy" id="172846"/>
    <lineage>
        <taxon>Eukaryota</taxon>
        <taxon>Metazoa</taxon>
        <taxon>Ecdysozoa</taxon>
        <taxon>Arthropoda</taxon>
        <taxon>Chelicerata</taxon>
        <taxon>Arachnida</taxon>
        <taxon>Araneae</taxon>
        <taxon>Araneomorphae</taxon>
        <taxon>Entelegynae</taxon>
        <taxon>Araneoidea</taxon>
        <taxon>Araneidae</taxon>
        <taxon>Caerostris</taxon>
    </lineage>
</organism>